<evidence type="ECO:0000256" key="1">
    <source>
        <dbReference type="ARBA" id="ARBA00004496"/>
    </source>
</evidence>
<dbReference type="SMART" id="SM00829">
    <property type="entry name" value="PKS_ER"/>
    <property type="match status" value="1"/>
</dbReference>
<dbReference type="Gene3D" id="3.40.50.720">
    <property type="entry name" value="NAD(P)-binding Rossmann-like Domain"/>
    <property type="match status" value="1"/>
</dbReference>
<dbReference type="RefSeq" id="WP_171105317.1">
    <property type="nucleotide sequence ID" value="NZ_BMPT01000029.1"/>
</dbReference>
<evidence type="ECO:0000313" key="7">
    <source>
        <dbReference type="EMBL" id="GGM44137.1"/>
    </source>
</evidence>
<evidence type="ECO:0000256" key="4">
    <source>
        <dbReference type="ARBA" id="ARBA00022857"/>
    </source>
</evidence>
<evidence type="ECO:0000313" key="8">
    <source>
        <dbReference type="Proteomes" id="UP000655589"/>
    </source>
</evidence>
<dbReference type="InterPro" id="IPR002364">
    <property type="entry name" value="Quin_OxRdtase/zeta-crystal_CS"/>
</dbReference>
<gene>
    <name evidence="7" type="ORF">GCM10010102_44470</name>
</gene>
<feature type="domain" description="Enoyl reductase (ER)" evidence="6">
    <location>
        <begin position="10"/>
        <end position="295"/>
    </location>
</feature>
<dbReference type="EMBL" id="BMPT01000029">
    <property type="protein sequence ID" value="GGM44137.1"/>
    <property type="molecule type" value="Genomic_DNA"/>
</dbReference>
<dbReference type="InterPro" id="IPR051603">
    <property type="entry name" value="Zinc-ADH_QOR/CCCR"/>
</dbReference>
<protein>
    <submittedName>
        <fullName evidence="7">Oxidoreductase</fullName>
    </submittedName>
</protein>
<name>A0A8H9GPL2_9MICO</name>
<reference evidence="7" key="1">
    <citation type="journal article" date="2014" name="Int. J. Syst. Evol. Microbiol.">
        <title>Complete genome sequence of Corynebacterium casei LMG S-19264T (=DSM 44701T), isolated from a smear-ripened cheese.</title>
        <authorList>
            <consortium name="US DOE Joint Genome Institute (JGI-PGF)"/>
            <person name="Walter F."/>
            <person name="Albersmeier A."/>
            <person name="Kalinowski J."/>
            <person name="Ruckert C."/>
        </authorList>
    </citation>
    <scope>NUCLEOTIDE SEQUENCE</scope>
    <source>
        <strain evidence="7">JCM 3051</strain>
    </source>
</reference>
<dbReference type="CDD" id="cd05289">
    <property type="entry name" value="MDR_like_2"/>
    <property type="match status" value="1"/>
</dbReference>
<dbReference type="InterPro" id="IPR013154">
    <property type="entry name" value="ADH-like_N"/>
</dbReference>
<dbReference type="GO" id="GO:0005737">
    <property type="term" value="C:cytoplasm"/>
    <property type="evidence" value="ECO:0007669"/>
    <property type="project" value="UniProtKB-SubCell"/>
</dbReference>
<dbReference type="GO" id="GO:0016491">
    <property type="term" value="F:oxidoreductase activity"/>
    <property type="evidence" value="ECO:0007669"/>
    <property type="project" value="InterPro"/>
</dbReference>
<dbReference type="PANTHER" id="PTHR44154">
    <property type="entry name" value="QUINONE OXIDOREDUCTASE"/>
    <property type="match status" value="1"/>
</dbReference>
<keyword evidence="4" id="KW-0521">NADP</keyword>
<dbReference type="PANTHER" id="PTHR44154:SF1">
    <property type="entry name" value="QUINONE OXIDOREDUCTASE"/>
    <property type="match status" value="1"/>
</dbReference>
<keyword evidence="3" id="KW-0963">Cytoplasm</keyword>
<dbReference type="GO" id="GO:0008270">
    <property type="term" value="F:zinc ion binding"/>
    <property type="evidence" value="ECO:0007669"/>
    <property type="project" value="InterPro"/>
</dbReference>
<dbReference type="Pfam" id="PF08240">
    <property type="entry name" value="ADH_N"/>
    <property type="match status" value="1"/>
</dbReference>
<evidence type="ECO:0000256" key="3">
    <source>
        <dbReference type="ARBA" id="ARBA00022490"/>
    </source>
</evidence>
<organism evidence="7 8">
    <name type="scientific">Promicromonospora citrea</name>
    <dbReference type="NCBI Taxonomy" id="43677"/>
    <lineage>
        <taxon>Bacteria</taxon>
        <taxon>Bacillati</taxon>
        <taxon>Actinomycetota</taxon>
        <taxon>Actinomycetes</taxon>
        <taxon>Micrococcales</taxon>
        <taxon>Promicromonosporaceae</taxon>
        <taxon>Promicromonospora</taxon>
    </lineage>
</organism>
<dbReference type="SUPFAM" id="SSF50129">
    <property type="entry name" value="GroES-like"/>
    <property type="match status" value="1"/>
</dbReference>
<dbReference type="SUPFAM" id="SSF51735">
    <property type="entry name" value="NAD(P)-binding Rossmann-fold domains"/>
    <property type="match status" value="1"/>
</dbReference>
<comment type="subunit">
    <text evidence="2">Homotetramer.</text>
</comment>
<comment type="caution">
    <text evidence="7">The sequence shown here is derived from an EMBL/GenBank/DDBJ whole genome shotgun (WGS) entry which is preliminary data.</text>
</comment>
<evidence type="ECO:0000259" key="6">
    <source>
        <dbReference type="SMART" id="SM00829"/>
    </source>
</evidence>
<dbReference type="InterPro" id="IPR011032">
    <property type="entry name" value="GroES-like_sf"/>
</dbReference>
<dbReference type="AlphaFoldDB" id="A0A8H9GPL2"/>
<dbReference type="GO" id="GO:0003723">
    <property type="term" value="F:RNA binding"/>
    <property type="evidence" value="ECO:0007669"/>
    <property type="project" value="UniProtKB-KW"/>
</dbReference>
<dbReference type="PROSITE" id="PS01162">
    <property type="entry name" value="QOR_ZETA_CRYSTAL"/>
    <property type="match status" value="1"/>
</dbReference>
<reference evidence="7" key="2">
    <citation type="submission" date="2020-09" db="EMBL/GenBank/DDBJ databases">
        <authorList>
            <person name="Sun Q."/>
            <person name="Ohkuma M."/>
        </authorList>
    </citation>
    <scope>NUCLEOTIDE SEQUENCE</scope>
    <source>
        <strain evidence="7">JCM 3051</strain>
    </source>
</reference>
<keyword evidence="8" id="KW-1185">Reference proteome</keyword>
<dbReference type="Pfam" id="PF13602">
    <property type="entry name" value="ADH_zinc_N_2"/>
    <property type="match status" value="1"/>
</dbReference>
<dbReference type="InterPro" id="IPR036291">
    <property type="entry name" value="NAD(P)-bd_dom_sf"/>
</dbReference>
<proteinExistence type="predicted"/>
<keyword evidence="5" id="KW-0694">RNA-binding</keyword>
<accession>A0A8H9GPL2</accession>
<dbReference type="Gene3D" id="3.90.180.10">
    <property type="entry name" value="Medium-chain alcohol dehydrogenases, catalytic domain"/>
    <property type="match status" value="1"/>
</dbReference>
<dbReference type="InterPro" id="IPR020843">
    <property type="entry name" value="ER"/>
</dbReference>
<comment type="subcellular location">
    <subcellularLocation>
        <location evidence="1">Cytoplasm</location>
    </subcellularLocation>
</comment>
<dbReference type="Proteomes" id="UP000655589">
    <property type="component" value="Unassembled WGS sequence"/>
</dbReference>
<evidence type="ECO:0000256" key="2">
    <source>
        <dbReference type="ARBA" id="ARBA00011881"/>
    </source>
</evidence>
<sequence length="297" mass="30616">MKKVSFARYGGPEVLELVDAPEPHAGPGQIRVAVCAAGVIPHDWRQRAGQFRGSAPLTLPAGVGQDASGIVDEVGEGVTDVAVGDRVFGRGRETYAEHAVLRAWALAPDALPLEEAAGYPSPVETALRTLEQVGVRPGETLLVSGAAGGVGSAVLQVARARGVAVIGTASTANQDYVRDLGATPTTYDAGWPGRVRALGRVDAALDLAGAGVLRELVELTGDPDRVVSVADLTAPELGVRFSGVAGDVRAALARGAELVTAGRLHLPVERVYTFADAARAHADSQAGHARGRRVIVP</sequence>
<evidence type="ECO:0000256" key="5">
    <source>
        <dbReference type="ARBA" id="ARBA00022884"/>
    </source>
</evidence>